<evidence type="ECO:0000259" key="9">
    <source>
        <dbReference type="PROSITE" id="PS50048"/>
    </source>
</evidence>
<reference evidence="11" key="1">
    <citation type="submission" date="2016-12" db="EMBL/GenBank/DDBJ databases">
        <authorList>
            <consortium name="DOE Joint Genome Institute"/>
            <person name="Riley R."/>
            <person name="Kuo A."/>
            <person name="Sun H."/>
            <person name="Pangilinan J."/>
            <person name="Culley D."/>
            <person name="Salamov A."/>
            <person name="Magnuson J."/>
            <person name="Bruno K."/>
            <person name="Henrissat B."/>
            <person name="Berka R."/>
            <person name="Tsang A."/>
            <person name="Barry K."/>
            <person name="lapidus A."/>
            <person name="Martin J."/>
            <person name="Lindquist E."/>
            <person name="Wang Z."/>
            <person name="Baker S."/>
            <person name="Grigoriev I."/>
            <person name="Nordberg H.P."/>
            <person name="Cantor M.N."/>
            <person name="Hua S.X."/>
        </authorList>
    </citation>
    <scope>NUCLEOTIDE SEQUENCE [LARGE SCALE GENOMIC DNA]</scope>
    <source>
        <strain evidence="11">ITEM 5010</strain>
    </source>
</reference>
<dbReference type="Proteomes" id="UP000188318">
    <property type="component" value="Unassembled WGS sequence"/>
</dbReference>
<dbReference type="Gene3D" id="3.20.20.120">
    <property type="entry name" value="Enolase-like C-terminal domain"/>
    <property type="match status" value="1"/>
</dbReference>
<dbReference type="SUPFAM" id="SSF54826">
    <property type="entry name" value="Enolase N-terminal domain-like"/>
    <property type="match status" value="1"/>
</dbReference>
<dbReference type="Pfam" id="PF13378">
    <property type="entry name" value="MR_MLE_C"/>
    <property type="match status" value="1"/>
</dbReference>
<keyword evidence="6" id="KW-0804">Transcription</keyword>
<dbReference type="Pfam" id="PF02746">
    <property type="entry name" value="MR_MLE_N"/>
    <property type="match status" value="1"/>
</dbReference>
<dbReference type="InterPro" id="IPR029065">
    <property type="entry name" value="Enolase_C-like"/>
</dbReference>
<dbReference type="CDD" id="cd12148">
    <property type="entry name" value="fungal_TF_MHR"/>
    <property type="match status" value="1"/>
</dbReference>
<comment type="cofactor">
    <cofactor evidence="1">
        <name>Mg(2+)</name>
        <dbReference type="ChEBI" id="CHEBI:18420"/>
    </cofactor>
</comment>
<sequence length="1076" mass="120147">MAPITRIEYFRVPPRWLFVKVTDSQGNVGWGEASLEGHTEAVEGCLDAFIERFNGMDANDIEHIWQNGYRMGFYRGGPILMSALSGIDIALWDLKARRFGVPIYELLGGKVRDRLRVYAWIGGDRPGDVEIQARGRIAQGFKAVKMNATEDLGWLDSPGALNASVERLKTVKSLGLDAGVDFHGRVHKAMAIQLAHKLAPHEPLFIEEPLLSEHPESVAALSKLVPIPIALGERLHSRWDIKPFLESASVSILQPDISHVGGISELRRIAVMAEAYDVALAPHCPLGPIALAANIQVDAVSANFAIQEMSIGIHYNQGSADIETYIKNSDVWTVKDGMLDLLRGPGLGIELDEDKVRAAAVNAKAWRSPCFEGPGGEWRECKRRCHKERVRVTRACDACKKKKLRCTGNLPCASCVRTGKTCEYTAEYNRGKLPQVRISQQSVQKRDEQQKQNPTIEVGRSPSLPYSRIVESGNVAEINQAVDNPPSRASPEPHQTDLEGHYVGPSSGVSFLLRAQRKLHKYVALPINTPIFTFGDSPLPEAESTFMLLPPRDEANALLTRYFDFSFPTHRFLLQPQVERWVEEFYSAVQTSEVANPSVRGKRAVVLMVFAQAKQSQPDSDPSSTHSLISSAAYFTASEKQLSAETGPVRITSVQARLAQCFYLLSQSRINHCWSLFGTTARLAMTIGLHRARRRENGTSVDHIDSESRKRVFWCAYSLDNYLSAALGRPRIFHDEDIDQDFPTVADDSRILRDHILPPESTAQSIMLAPLYHAKLSVIIGRILHDMYGIHRGSSQAEILAATQHGADLTCWRQDLSSFLDSSNVDLLMLPYQRQYTVLNLAFYHAQILLYRPFVLRHFGTSMERERPRNDFSTGSTERYINICLTAAMKIAAIIRELCEKRRMYSTFWFTHYYAFSAIMILPEEISKYLQIGERAQRDLASCAFQSSFVQRYIVVLEELRQEARMTVNLNDNHQAPDPIRDQTVNLDTADLGRQEGVRLNDLEGLNRSMGIAGGLHGGNLIVSPVMESNPSQWIDGSDDSLNVPSLSGLGDWEGLDSLAVAGMGELDYLFCHDGN</sequence>
<dbReference type="InterPro" id="IPR029017">
    <property type="entry name" value="Enolase-like_N"/>
</dbReference>
<dbReference type="VEuPathDB" id="FungiDB:ASPCADRAFT_49274"/>
<dbReference type="SFLD" id="SFLDF00003">
    <property type="entry name" value="D-galactonate_dehydratase"/>
    <property type="match status" value="1"/>
</dbReference>
<dbReference type="SMART" id="SM00922">
    <property type="entry name" value="MR_MLE"/>
    <property type="match status" value="1"/>
</dbReference>
<dbReference type="GO" id="GO:0034194">
    <property type="term" value="P:D-galactonate catabolic process"/>
    <property type="evidence" value="ECO:0007669"/>
    <property type="project" value="InterPro"/>
</dbReference>
<dbReference type="InterPro" id="IPR051711">
    <property type="entry name" value="Stress_Response_Reg"/>
</dbReference>
<dbReference type="PANTHER" id="PTHR47540:SF3">
    <property type="entry name" value="ZN(II)2CYS6 TRANSCRIPTION FACTOR (EUROFUNG)"/>
    <property type="match status" value="1"/>
</dbReference>
<dbReference type="STRING" id="602072.A0A1R3RKU7"/>
<feature type="region of interest" description="Disordered" evidence="8">
    <location>
        <begin position="437"/>
        <end position="462"/>
    </location>
</feature>
<protein>
    <recommendedName>
        <fullName evidence="9">Zn(2)-C6 fungal-type domain-containing protein</fullName>
    </recommendedName>
</protein>
<dbReference type="InterPro" id="IPR023592">
    <property type="entry name" value="Galactonate_deHydtase"/>
</dbReference>
<dbReference type="SMART" id="SM00906">
    <property type="entry name" value="Fungal_trans"/>
    <property type="match status" value="1"/>
</dbReference>
<accession>A0A1R3RKU7</accession>
<dbReference type="PROSITE" id="PS00908">
    <property type="entry name" value="MR_MLE_1"/>
    <property type="match status" value="1"/>
</dbReference>
<keyword evidence="7" id="KW-0539">Nucleus</keyword>
<dbReference type="InterPro" id="IPR007219">
    <property type="entry name" value="XnlR_reg_dom"/>
</dbReference>
<dbReference type="GO" id="GO:0043565">
    <property type="term" value="F:sequence-specific DNA binding"/>
    <property type="evidence" value="ECO:0007669"/>
    <property type="project" value="TreeGrafter"/>
</dbReference>
<keyword evidence="12" id="KW-1185">Reference proteome</keyword>
<dbReference type="PANTHER" id="PTHR47540">
    <property type="entry name" value="THIAMINE REPRESSIBLE GENES REGULATORY PROTEIN THI5"/>
    <property type="match status" value="1"/>
</dbReference>
<evidence type="ECO:0000256" key="1">
    <source>
        <dbReference type="ARBA" id="ARBA00001946"/>
    </source>
</evidence>
<name>A0A1R3RKU7_ASPC5</name>
<dbReference type="GO" id="GO:0000981">
    <property type="term" value="F:DNA-binding transcription factor activity, RNA polymerase II-specific"/>
    <property type="evidence" value="ECO:0007669"/>
    <property type="project" value="InterPro"/>
</dbReference>
<dbReference type="CDD" id="cd03325">
    <property type="entry name" value="D-galactonate_dehydratase"/>
    <property type="match status" value="1"/>
</dbReference>
<dbReference type="CDD" id="cd00067">
    <property type="entry name" value="GAL4"/>
    <property type="match status" value="1"/>
</dbReference>
<dbReference type="InterPro" id="IPR001138">
    <property type="entry name" value="Zn2Cys6_DnaBD"/>
</dbReference>
<dbReference type="Pfam" id="PF00172">
    <property type="entry name" value="Zn_clus"/>
    <property type="match status" value="1"/>
</dbReference>
<evidence type="ECO:0000256" key="4">
    <source>
        <dbReference type="ARBA" id="ARBA00023015"/>
    </source>
</evidence>
<dbReference type="InterPro" id="IPR036849">
    <property type="entry name" value="Enolase-like_C_sf"/>
</dbReference>
<keyword evidence="4" id="KW-0805">Transcription regulation</keyword>
<dbReference type="EMBL" id="KV907500">
    <property type="protein sequence ID" value="OOF95114.1"/>
    <property type="molecule type" value="Genomic_DNA"/>
</dbReference>
<evidence type="ECO:0000256" key="7">
    <source>
        <dbReference type="ARBA" id="ARBA00023242"/>
    </source>
</evidence>
<proteinExistence type="predicted"/>
<dbReference type="SMART" id="SM00066">
    <property type="entry name" value="GAL4"/>
    <property type="match status" value="1"/>
</dbReference>
<comment type="subcellular location">
    <subcellularLocation>
        <location evidence="2">Nucleus</location>
    </subcellularLocation>
</comment>
<dbReference type="EMBL" id="KV907500">
    <property type="protein sequence ID" value="OOF95047.1"/>
    <property type="molecule type" value="Genomic_DNA"/>
</dbReference>
<gene>
    <name evidence="11" type="ORF">ASPCADRAFT_49274</name>
    <name evidence="10" type="ORF">ASPCADRAFT_49764</name>
</gene>
<evidence type="ECO:0000313" key="11">
    <source>
        <dbReference type="EMBL" id="OOF95114.1"/>
    </source>
</evidence>
<evidence type="ECO:0000256" key="2">
    <source>
        <dbReference type="ARBA" id="ARBA00004123"/>
    </source>
</evidence>
<feature type="domain" description="Zn(2)-C6 fungal-type" evidence="9">
    <location>
        <begin position="395"/>
        <end position="424"/>
    </location>
</feature>
<dbReference type="SUPFAM" id="SSF57701">
    <property type="entry name" value="Zn2/Cys6 DNA-binding domain"/>
    <property type="match status" value="1"/>
</dbReference>
<evidence type="ECO:0000256" key="3">
    <source>
        <dbReference type="ARBA" id="ARBA00022723"/>
    </source>
</evidence>
<evidence type="ECO:0000313" key="10">
    <source>
        <dbReference type="EMBL" id="OOF95047.1"/>
    </source>
</evidence>
<evidence type="ECO:0000256" key="5">
    <source>
        <dbReference type="ARBA" id="ARBA00023125"/>
    </source>
</evidence>
<dbReference type="SFLD" id="SFLDG00179">
    <property type="entry name" value="mandelate_racemase"/>
    <property type="match status" value="1"/>
</dbReference>
<dbReference type="GO" id="GO:0008869">
    <property type="term" value="F:galactonate dehydratase activity"/>
    <property type="evidence" value="ECO:0007669"/>
    <property type="project" value="InterPro"/>
</dbReference>
<dbReference type="PROSITE" id="PS00463">
    <property type="entry name" value="ZN2_CY6_FUNGAL_1"/>
    <property type="match status" value="1"/>
</dbReference>
<dbReference type="Gene3D" id="3.30.390.10">
    <property type="entry name" value="Enolase-like, N-terminal domain"/>
    <property type="match status" value="1"/>
</dbReference>
<dbReference type="InterPro" id="IPR036864">
    <property type="entry name" value="Zn2-C6_fun-type_DNA-bd_sf"/>
</dbReference>
<dbReference type="SFLD" id="SFLDS00001">
    <property type="entry name" value="Enolase"/>
    <property type="match status" value="1"/>
</dbReference>
<dbReference type="OMA" id="SSCQSIM"/>
<dbReference type="OrthoDB" id="4456959at2759"/>
<keyword evidence="3" id="KW-0479">Metal-binding</keyword>
<dbReference type="VEuPathDB" id="FungiDB:ASPCADRAFT_49764"/>
<dbReference type="GO" id="GO:0008270">
    <property type="term" value="F:zinc ion binding"/>
    <property type="evidence" value="ECO:0007669"/>
    <property type="project" value="InterPro"/>
</dbReference>
<dbReference type="SUPFAM" id="SSF51604">
    <property type="entry name" value="Enolase C-terminal domain-like"/>
    <property type="match status" value="1"/>
</dbReference>
<dbReference type="AlphaFoldDB" id="A0A1R3RKU7"/>
<dbReference type="GO" id="GO:0009063">
    <property type="term" value="P:amino acid catabolic process"/>
    <property type="evidence" value="ECO:0007669"/>
    <property type="project" value="InterPro"/>
</dbReference>
<evidence type="ECO:0000256" key="6">
    <source>
        <dbReference type="ARBA" id="ARBA00023163"/>
    </source>
</evidence>
<dbReference type="PROSITE" id="PS50048">
    <property type="entry name" value="ZN2_CY6_FUNGAL_2"/>
    <property type="match status" value="1"/>
</dbReference>
<evidence type="ECO:0000313" key="12">
    <source>
        <dbReference type="Proteomes" id="UP000188318"/>
    </source>
</evidence>
<keyword evidence="5" id="KW-0238">DNA-binding</keyword>
<dbReference type="InterPro" id="IPR013341">
    <property type="entry name" value="Mandelate_racemase_N_dom"/>
</dbReference>
<dbReference type="Gene3D" id="4.10.240.10">
    <property type="entry name" value="Zn(2)-C6 fungal-type DNA-binding domain"/>
    <property type="match status" value="1"/>
</dbReference>
<dbReference type="NCBIfam" id="NF010624">
    <property type="entry name" value="PRK14017.1"/>
    <property type="match status" value="1"/>
</dbReference>
<evidence type="ECO:0000256" key="8">
    <source>
        <dbReference type="SAM" id="MobiDB-lite"/>
    </source>
</evidence>
<organism evidence="11 12">
    <name type="scientific">Aspergillus carbonarius (strain ITEM 5010)</name>
    <dbReference type="NCBI Taxonomy" id="602072"/>
    <lineage>
        <taxon>Eukaryota</taxon>
        <taxon>Fungi</taxon>
        <taxon>Dikarya</taxon>
        <taxon>Ascomycota</taxon>
        <taxon>Pezizomycotina</taxon>
        <taxon>Eurotiomycetes</taxon>
        <taxon>Eurotiomycetidae</taxon>
        <taxon>Eurotiales</taxon>
        <taxon>Aspergillaceae</taxon>
        <taxon>Aspergillus</taxon>
        <taxon>Aspergillus subgen. Circumdati</taxon>
    </lineage>
</organism>
<dbReference type="GO" id="GO:0005634">
    <property type="term" value="C:nucleus"/>
    <property type="evidence" value="ECO:0007669"/>
    <property type="project" value="UniProtKB-SubCell"/>
</dbReference>
<dbReference type="GO" id="GO:0045944">
    <property type="term" value="P:positive regulation of transcription by RNA polymerase II"/>
    <property type="evidence" value="ECO:0007669"/>
    <property type="project" value="TreeGrafter"/>
</dbReference>
<dbReference type="GO" id="GO:0006351">
    <property type="term" value="P:DNA-templated transcription"/>
    <property type="evidence" value="ECO:0007669"/>
    <property type="project" value="InterPro"/>
</dbReference>
<dbReference type="InterPro" id="IPR013342">
    <property type="entry name" value="Mandelate_racemase_C"/>
</dbReference>
<dbReference type="InterPro" id="IPR018110">
    <property type="entry name" value="Mandel_Rmase/mucon_lact_enz_CS"/>
</dbReference>
<dbReference type="Pfam" id="PF04082">
    <property type="entry name" value="Fungal_trans"/>
    <property type="match status" value="1"/>
</dbReference>
<reference evidence="12" key="2">
    <citation type="journal article" date="2017" name="Genome Biol.">
        <title>Comparative genomics reveals high biological diversity and specific adaptations in the industrially and medically important fungal genus Aspergillus.</title>
        <authorList>
            <person name="de Vries R.P."/>
            <person name="Riley R."/>
            <person name="Wiebenga A."/>
            <person name="Aguilar-Osorio G."/>
            <person name="Amillis S."/>
            <person name="Uchima C.A."/>
            <person name="Anderluh G."/>
            <person name="Asadollahi M."/>
            <person name="Askin M."/>
            <person name="Barry K."/>
            <person name="Battaglia E."/>
            <person name="Bayram O."/>
            <person name="Benocci T."/>
            <person name="Braus-Stromeyer S.A."/>
            <person name="Caldana C."/>
            <person name="Canovas D."/>
            <person name="Cerqueira G.C."/>
            <person name="Chen F."/>
            <person name="Chen W."/>
            <person name="Choi C."/>
            <person name="Clum A."/>
            <person name="Dos Santos R.A."/>
            <person name="Damasio A.R."/>
            <person name="Diallinas G."/>
            <person name="Emri T."/>
            <person name="Fekete E."/>
            <person name="Flipphi M."/>
            <person name="Freyberg S."/>
            <person name="Gallo A."/>
            <person name="Gournas C."/>
            <person name="Habgood R."/>
            <person name="Hainaut M."/>
            <person name="Harispe M.L."/>
            <person name="Henrissat B."/>
            <person name="Hilden K.S."/>
            <person name="Hope R."/>
            <person name="Hossain A."/>
            <person name="Karabika E."/>
            <person name="Karaffa L."/>
            <person name="Karanyi Z."/>
            <person name="Krasevec N."/>
            <person name="Kuo A."/>
            <person name="Kusch H."/>
            <person name="LaButti K."/>
            <person name="Lagendijk E.L."/>
            <person name="Lapidus A."/>
            <person name="Levasseur A."/>
            <person name="Lindquist E."/>
            <person name="Lipzen A."/>
            <person name="Logrieco A.F."/>
            <person name="MacCabe A."/>
            <person name="Maekelae M.R."/>
            <person name="Malavazi I."/>
            <person name="Melin P."/>
            <person name="Meyer V."/>
            <person name="Mielnichuk N."/>
            <person name="Miskei M."/>
            <person name="Molnar A.P."/>
            <person name="Mule G."/>
            <person name="Ngan C.Y."/>
            <person name="Orejas M."/>
            <person name="Orosz E."/>
            <person name="Ouedraogo J.P."/>
            <person name="Overkamp K.M."/>
            <person name="Park H.-S."/>
            <person name="Perrone G."/>
            <person name="Piumi F."/>
            <person name="Punt P.J."/>
            <person name="Ram A.F."/>
            <person name="Ramon A."/>
            <person name="Rauscher S."/>
            <person name="Record E."/>
            <person name="Riano-Pachon D.M."/>
            <person name="Robert V."/>
            <person name="Roehrig J."/>
            <person name="Ruller R."/>
            <person name="Salamov A."/>
            <person name="Salih N.S."/>
            <person name="Samson R.A."/>
            <person name="Sandor E."/>
            <person name="Sanguinetti M."/>
            <person name="Schuetze T."/>
            <person name="Sepcic K."/>
            <person name="Shelest E."/>
            <person name="Sherlock G."/>
            <person name="Sophianopoulou V."/>
            <person name="Squina F.M."/>
            <person name="Sun H."/>
            <person name="Susca A."/>
            <person name="Todd R.B."/>
            <person name="Tsang A."/>
            <person name="Unkles S.E."/>
            <person name="van de Wiele N."/>
            <person name="van Rossen-Uffink D."/>
            <person name="Oliveira J.V."/>
            <person name="Vesth T.C."/>
            <person name="Visser J."/>
            <person name="Yu J.-H."/>
            <person name="Zhou M."/>
            <person name="Andersen M.R."/>
            <person name="Archer D.B."/>
            <person name="Baker S.E."/>
            <person name="Benoit I."/>
            <person name="Brakhage A.A."/>
            <person name="Braus G.H."/>
            <person name="Fischer R."/>
            <person name="Frisvad J.C."/>
            <person name="Goldman G.H."/>
            <person name="Houbraken J."/>
            <person name="Oakley B."/>
            <person name="Pocsi I."/>
            <person name="Scazzocchio C."/>
            <person name="Seiboth B."/>
            <person name="vanKuyk P.A."/>
            <person name="Wortman J."/>
            <person name="Dyer P.S."/>
            <person name="Grigoriev I.V."/>
        </authorList>
    </citation>
    <scope>NUCLEOTIDE SEQUENCE [LARGE SCALE GENOMIC DNA]</scope>
    <source>
        <strain evidence="12">ITEM 5010</strain>
    </source>
</reference>